<feature type="transmembrane region" description="Helical" evidence="4">
    <location>
        <begin position="394"/>
        <end position="418"/>
    </location>
</feature>
<feature type="transmembrane region" description="Helical" evidence="4">
    <location>
        <begin position="158"/>
        <end position="175"/>
    </location>
</feature>
<dbReference type="Gene3D" id="1.20.1250.20">
    <property type="entry name" value="MFS general substrate transporter like domains"/>
    <property type="match status" value="1"/>
</dbReference>
<feature type="transmembrane region" description="Helical" evidence="4">
    <location>
        <begin position="369"/>
        <end position="388"/>
    </location>
</feature>
<evidence type="ECO:0000256" key="4">
    <source>
        <dbReference type="SAM" id="Phobius"/>
    </source>
</evidence>
<gene>
    <name evidence="6" type="ORF">BCL32_0412</name>
</gene>
<dbReference type="Pfam" id="PF07690">
    <property type="entry name" value="MFS_1"/>
    <property type="match status" value="1"/>
</dbReference>
<feature type="transmembrane region" description="Helical" evidence="4">
    <location>
        <begin position="187"/>
        <end position="207"/>
    </location>
</feature>
<evidence type="ECO:0000313" key="7">
    <source>
        <dbReference type="Proteomes" id="UP000319824"/>
    </source>
</evidence>
<dbReference type="RefSeq" id="WP_022719072.1">
    <property type="nucleotide sequence ID" value="NZ_ATTQ01000040.1"/>
</dbReference>
<dbReference type="InterPro" id="IPR020846">
    <property type="entry name" value="MFS_dom"/>
</dbReference>
<feature type="transmembrane region" description="Helical" evidence="4">
    <location>
        <begin position="240"/>
        <end position="263"/>
    </location>
</feature>
<feature type="transmembrane region" description="Helical" evidence="4">
    <location>
        <begin position="275"/>
        <end position="294"/>
    </location>
</feature>
<dbReference type="PROSITE" id="PS50850">
    <property type="entry name" value="MFS"/>
    <property type="match status" value="1"/>
</dbReference>
<dbReference type="InterPro" id="IPR011701">
    <property type="entry name" value="MFS"/>
</dbReference>
<sequence>MFSLGNKRSTRNTIAGACGTNSVSIIPRAGAIVFVLGFVQILSYGTLYYSVAIVSGDVAEDFSVPASWVYGAFSLALFIAALLPATAGRLMDTYGAGRLMGVASIAAAVSLAIAASSPSAALFLFGLIGMQISSVFLFYEAAFVFLAQFHAATARKHITQLTLIVGFSSAIFWPATEYLMQIMSWRWALAAYAIINLTVSAPVHFWLNRRSCAHLSDRAHSVSQAVENSTEGLKPDGHRLVMILVTLGFTLTTFIFSAILGLMVPMLGALGLGPAAVLISAVFGPAQVLVRIVAIGSIAKWNALVLTLISCVLVFAALAILAASYPLTLGAIGFAFVFGFASGLTSICRGTLPLALFGEAAYGARLGRISTVRLTIASVAPFILAISIERLGGVGAISFLLVTAALSIIAFLTVGFLMSSKRFVAQS</sequence>
<keyword evidence="1 4" id="KW-0812">Transmembrane</keyword>
<dbReference type="EMBL" id="VISO01000001">
    <property type="protein sequence ID" value="TVZ75039.1"/>
    <property type="molecule type" value="Genomic_DNA"/>
</dbReference>
<keyword evidence="2 4" id="KW-1133">Transmembrane helix</keyword>
<evidence type="ECO:0000256" key="1">
    <source>
        <dbReference type="ARBA" id="ARBA00022692"/>
    </source>
</evidence>
<protein>
    <submittedName>
        <fullName evidence="6">MFS transporter</fullName>
    </submittedName>
</protein>
<reference evidence="6 7" key="1">
    <citation type="submission" date="2019-06" db="EMBL/GenBank/DDBJ databases">
        <title>Pac Bio to generate improved reference genome sequences for organisms with transposon mutant libraries (support for FEBA project).</title>
        <authorList>
            <person name="Blow M."/>
        </authorList>
    </citation>
    <scope>NUCLEOTIDE SEQUENCE [LARGE SCALE GENOMIC DNA]</scope>
    <source>
        <strain evidence="6 7">USDA 1844</strain>
    </source>
</reference>
<feature type="transmembrane region" description="Helical" evidence="4">
    <location>
        <begin position="68"/>
        <end position="87"/>
    </location>
</feature>
<feature type="transmembrane region" description="Helical" evidence="4">
    <location>
        <begin position="29"/>
        <end position="48"/>
    </location>
</feature>
<dbReference type="InterPro" id="IPR036259">
    <property type="entry name" value="MFS_trans_sf"/>
</dbReference>
<feature type="transmembrane region" description="Helical" evidence="4">
    <location>
        <begin position="99"/>
        <end position="116"/>
    </location>
</feature>
<dbReference type="SUPFAM" id="SSF103473">
    <property type="entry name" value="MFS general substrate transporter"/>
    <property type="match status" value="1"/>
</dbReference>
<keyword evidence="3 4" id="KW-0472">Membrane</keyword>
<name>A0A559TK95_9HYPH</name>
<feature type="transmembrane region" description="Helical" evidence="4">
    <location>
        <begin position="301"/>
        <end position="325"/>
    </location>
</feature>
<organism evidence="6 7">
    <name type="scientific">Rhizobium mongolense USDA 1844</name>
    <dbReference type="NCBI Taxonomy" id="1079460"/>
    <lineage>
        <taxon>Bacteria</taxon>
        <taxon>Pseudomonadati</taxon>
        <taxon>Pseudomonadota</taxon>
        <taxon>Alphaproteobacteria</taxon>
        <taxon>Hyphomicrobiales</taxon>
        <taxon>Rhizobiaceae</taxon>
        <taxon>Rhizobium/Agrobacterium group</taxon>
        <taxon>Rhizobium</taxon>
    </lineage>
</organism>
<feature type="domain" description="Major facilitator superfamily (MFS) profile" evidence="5">
    <location>
        <begin position="29"/>
        <end position="422"/>
    </location>
</feature>
<evidence type="ECO:0000256" key="3">
    <source>
        <dbReference type="ARBA" id="ARBA00023136"/>
    </source>
</evidence>
<proteinExistence type="predicted"/>
<dbReference type="Proteomes" id="UP000319824">
    <property type="component" value="Unassembled WGS sequence"/>
</dbReference>
<comment type="caution">
    <text evidence="6">The sequence shown here is derived from an EMBL/GenBank/DDBJ whole genome shotgun (WGS) entry which is preliminary data.</text>
</comment>
<evidence type="ECO:0000256" key="2">
    <source>
        <dbReference type="ARBA" id="ARBA00022989"/>
    </source>
</evidence>
<evidence type="ECO:0000259" key="5">
    <source>
        <dbReference type="PROSITE" id="PS50850"/>
    </source>
</evidence>
<feature type="transmembrane region" description="Helical" evidence="4">
    <location>
        <begin position="122"/>
        <end position="146"/>
    </location>
</feature>
<dbReference type="GO" id="GO:0022857">
    <property type="term" value="F:transmembrane transporter activity"/>
    <property type="evidence" value="ECO:0007669"/>
    <property type="project" value="InterPro"/>
</dbReference>
<evidence type="ECO:0000313" key="6">
    <source>
        <dbReference type="EMBL" id="TVZ75039.1"/>
    </source>
</evidence>
<accession>A0A559TK95</accession>
<feature type="transmembrane region" description="Helical" evidence="4">
    <location>
        <begin position="331"/>
        <end position="357"/>
    </location>
</feature>
<dbReference type="AlphaFoldDB" id="A0A559TK95"/>